<evidence type="ECO:0000259" key="6">
    <source>
        <dbReference type="PROSITE" id="PS51384"/>
    </source>
</evidence>
<dbReference type="AlphaFoldDB" id="A0A4R8G8C2"/>
<dbReference type="PROSITE" id="PS50902">
    <property type="entry name" value="FLAVODOXIN_LIKE"/>
    <property type="match status" value="1"/>
</dbReference>
<dbReference type="EMBL" id="SOEB01000002">
    <property type="protein sequence ID" value="TDX33217.1"/>
    <property type="molecule type" value="Genomic_DNA"/>
</dbReference>
<name>A0A4R8G8C2_9RHOB</name>
<dbReference type="Proteomes" id="UP000295484">
    <property type="component" value="Unassembled WGS sequence"/>
</dbReference>
<dbReference type="CDD" id="cd06201">
    <property type="entry name" value="SiR_like2"/>
    <property type="match status" value="1"/>
</dbReference>
<dbReference type="Pfam" id="PF00258">
    <property type="entry name" value="Flavodoxin_1"/>
    <property type="match status" value="1"/>
</dbReference>
<keyword evidence="1" id="KW-0285">Flavoprotein</keyword>
<keyword evidence="4" id="KW-0472">Membrane</keyword>
<proteinExistence type="predicted"/>
<dbReference type="InterPro" id="IPR039261">
    <property type="entry name" value="FNR_nucleotide-bd"/>
</dbReference>
<evidence type="ECO:0000259" key="5">
    <source>
        <dbReference type="PROSITE" id="PS50902"/>
    </source>
</evidence>
<dbReference type="RefSeq" id="WP_134077008.1">
    <property type="nucleotide sequence ID" value="NZ_SOEB01000002.1"/>
</dbReference>
<feature type="transmembrane region" description="Helical" evidence="4">
    <location>
        <begin position="283"/>
        <end position="302"/>
    </location>
</feature>
<dbReference type="SUPFAM" id="SSF52343">
    <property type="entry name" value="Ferredoxin reductase-like, C-terminal NADP-linked domain"/>
    <property type="match status" value="1"/>
</dbReference>
<dbReference type="Gene3D" id="2.40.30.10">
    <property type="entry name" value="Translation factors"/>
    <property type="match status" value="1"/>
</dbReference>
<reference evidence="7 8" key="1">
    <citation type="submission" date="2019-03" db="EMBL/GenBank/DDBJ databases">
        <title>Genomic Encyclopedia of Type Strains, Phase IV (KMG-IV): sequencing the most valuable type-strain genomes for metagenomic binning, comparative biology and taxonomic classification.</title>
        <authorList>
            <person name="Goeker M."/>
        </authorList>
    </citation>
    <scope>NUCLEOTIDE SEQUENCE [LARGE SCALE GENOMIC DNA]</scope>
    <source>
        <strain evidence="7 8">JA181</strain>
    </source>
</reference>
<evidence type="ECO:0000256" key="4">
    <source>
        <dbReference type="SAM" id="Phobius"/>
    </source>
</evidence>
<feature type="transmembrane region" description="Helical" evidence="4">
    <location>
        <begin position="170"/>
        <end position="193"/>
    </location>
</feature>
<gene>
    <name evidence="7" type="ORF">EV657_10292</name>
</gene>
<dbReference type="Gene3D" id="3.40.50.80">
    <property type="entry name" value="Nucleotide-binding domain of ferredoxin-NADP reductase (FNR) module"/>
    <property type="match status" value="1"/>
</dbReference>
<evidence type="ECO:0000256" key="3">
    <source>
        <dbReference type="ARBA" id="ARBA00023797"/>
    </source>
</evidence>
<dbReference type="PANTHER" id="PTHR19384">
    <property type="entry name" value="NITRIC OXIDE SYNTHASE-RELATED"/>
    <property type="match status" value="1"/>
</dbReference>
<dbReference type="InterPro" id="IPR008254">
    <property type="entry name" value="Flavodoxin/NO_synth"/>
</dbReference>
<dbReference type="PRINTS" id="PR00371">
    <property type="entry name" value="FPNCR"/>
</dbReference>
<dbReference type="PROSITE" id="PS51384">
    <property type="entry name" value="FAD_FR"/>
    <property type="match status" value="1"/>
</dbReference>
<dbReference type="GO" id="GO:0050660">
    <property type="term" value="F:flavin adenine dinucleotide binding"/>
    <property type="evidence" value="ECO:0007669"/>
    <property type="project" value="TreeGrafter"/>
</dbReference>
<dbReference type="GO" id="GO:0010181">
    <property type="term" value="F:FMN binding"/>
    <property type="evidence" value="ECO:0007669"/>
    <property type="project" value="InterPro"/>
</dbReference>
<accession>A0A4R8G8C2</accession>
<dbReference type="InterPro" id="IPR017927">
    <property type="entry name" value="FAD-bd_FR_type"/>
</dbReference>
<dbReference type="InterPro" id="IPR001433">
    <property type="entry name" value="OxRdtase_FAD/NAD-bd"/>
</dbReference>
<dbReference type="Pfam" id="PF00175">
    <property type="entry name" value="NAD_binding_1"/>
    <property type="match status" value="1"/>
</dbReference>
<keyword evidence="4" id="KW-0812">Transmembrane</keyword>
<feature type="domain" description="Flavodoxin-like" evidence="5">
    <location>
        <begin position="331"/>
        <end position="467"/>
    </location>
</feature>
<keyword evidence="2" id="KW-0288">FMN</keyword>
<dbReference type="InterPro" id="IPR005625">
    <property type="entry name" value="PepSY-ass_TM"/>
</dbReference>
<dbReference type="InterPro" id="IPR029039">
    <property type="entry name" value="Flavoprotein-like_sf"/>
</dbReference>
<dbReference type="GO" id="GO:0005829">
    <property type="term" value="C:cytosol"/>
    <property type="evidence" value="ECO:0007669"/>
    <property type="project" value="TreeGrafter"/>
</dbReference>
<evidence type="ECO:0000313" key="8">
    <source>
        <dbReference type="Proteomes" id="UP000295484"/>
    </source>
</evidence>
<comment type="caution">
    <text evidence="7">The sequence shown here is derived from an EMBL/GenBank/DDBJ whole genome shotgun (WGS) entry which is preliminary data.</text>
</comment>
<feature type="domain" description="FAD-binding FR-type" evidence="6">
    <location>
        <begin position="483"/>
        <end position="596"/>
    </location>
</feature>
<protein>
    <recommendedName>
        <fullName evidence="3">NADPH--hemoprotein reductase</fullName>
        <ecNumber evidence="3">1.6.2.4</ecNumber>
    </recommendedName>
</protein>
<dbReference type="SUPFAM" id="SSF63380">
    <property type="entry name" value="Riboflavin synthase domain-like"/>
    <property type="match status" value="1"/>
</dbReference>
<evidence type="ECO:0000256" key="2">
    <source>
        <dbReference type="ARBA" id="ARBA00022643"/>
    </source>
</evidence>
<dbReference type="SUPFAM" id="SSF52218">
    <property type="entry name" value="Flavoproteins"/>
    <property type="match status" value="1"/>
</dbReference>
<dbReference type="EC" id="1.6.2.4" evidence="3"/>
<sequence>MIRPLHRWAGLGAALILSVTALSGAALSLYPAAGALSAVPLPDISAGHLAATLQDSVPGLEEIRVSAAGGITAYAFQDGTALRWAVDGATGEILAPAKRSALQLWLTNLHRSLFLGDAGRLVVAAASLAMLALTLSGLALTARRLGGWSRLLAPARGPLSRRLHLDLARLGGAALTLSALTGIWLAAGTFGLLPETGLPGFVPGGAAEMSPSAMAALRDLPLADLRQLTFPRPGSAGDVFTLRTVAGTGYVDPASGQMLAWTARGWADRLGDLAMMLHTGRGAALLGLLLGLAALSVPVLGLTGLAQQAGRRTAGAAGRRVRAVAPEAADTILLVGSEGGTTWGFAERLRAALTRAGSRVHVGPMSGFAPERYLRAQRILILAATSGDGDAPGSAQGFLDRVAALGVAPAAPFAVLGFGDSAFPAFCGYADKVRAAARAAGWAELMTPARVDRQSPQDFARWVRALADRLGIELDLLPASAGPEPVRLRLVSRRDYGAEVQAPTAILRFALPRRSLWQRLTGGGFGPFLAGDLLAVLPEGDSRPRYYSLASGSSDGFAEICVRKHPGGLCSGQLMDLAPGDSVAAVLRPNPAFHAGQDEAPLILIGAGTGIGPLAGFARGNRAQRPLHLYFGARAPESDLLFGEDLVEWQKDGRLASVATAFSRTADRAYVQDLLRRDADRVAALVSQGARIMVCGGREMARGVAEALEDILDPAGLAVVRLKAEGRYVEDVY</sequence>
<feature type="transmembrane region" description="Helical" evidence="4">
    <location>
        <begin position="121"/>
        <end position="142"/>
    </location>
</feature>
<evidence type="ECO:0000313" key="7">
    <source>
        <dbReference type="EMBL" id="TDX33217.1"/>
    </source>
</evidence>
<keyword evidence="4" id="KW-1133">Transmembrane helix</keyword>
<dbReference type="InterPro" id="IPR001709">
    <property type="entry name" value="Flavoprot_Pyr_Nucl_cyt_Rdtase"/>
</dbReference>
<dbReference type="PANTHER" id="PTHR19384:SF17">
    <property type="entry name" value="NADPH--CYTOCHROME P450 REDUCTASE"/>
    <property type="match status" value="1"/>
</dbReference>
<organism evidence="7 8">
    <name type="scientific">Rhodovulum visakhapatnamense</name>
    <dbReference type="NCBI Taxonomy" id="364297"/>
    <lineage>
        <taxon>Bacteria</taxon>
        <taxon>Pseudomonadati</taxon>
        <taxon>Pseudomonadota</taxon>
        <taxon>Alphaproteobacteria</taxon>
        <taxon>Rhodobacterales</taxon>
        <taxon>Paracoccaceae</taxon>
        <taxon>Rhodovulum</taxon>
    </lineage>
</organism>
<dbReference type="InterPro" id="IPR017938">
    <property type="entry name" value="Riboflavin_synthase-like_b-brl"/>
</dbReference>
<dbReference type="GO" id="GO:0004783">
    <property type="term" value="F:sulfite reductase (NADPH) activity"/>
    <property type="evidence" value="ECO:0007669"/>
    <property type="project" value="TreeGrafter"/>
</dbReference>
<dbReference type="Gene3D" id="3.40.50.360">
    <property type="match status" value="1"/>
</dbReference>
<dbReference type="Pfam" id="PF03929">
    <property type="entry name" value="PepSY_TM"/>
    <property type="match status" value="1"/>
</dbReference>
<evidence type="ECO:0000256" key="1">
    <source>
        <dbReference type="ARBA" id="ARBA00022630"/>
    </source>
</evidence>